<dbReference type="PANTHER" id="PTHR30055">
    <property type="entry name" value="HTH-TYPE TRANSCRIPTIONAL REGULATOR RUTR"/>
    <property type="match status" value="1"/>
</dbReference>
<dbReference type="SUPFAM" id="SSF46689">
    <property type="entry name" value="Homeodomain-like"/>
    <property type="match status" value="1"/>
</dbReference>
<evidence type="ECO:0000313" key="8">
    <source>
        <dbReference type="Proteomes" id="UP000449906"/>
    </source>
</evidence>
<dbReference type="GO" id="GO:0003700">
    <property type="term" value="F:DNA-binding transcription factor activity"/>
    <property type="evidence" value="ECO:0007669"/>
    <property type="project" value="TreeGrafter"/>
</dbReference>
<dbReference type="InterPro" id="IPR050109">
    <property type="entry name" value="HTH-type_TetR-like_transc_reg"/>
</dbReference>
<accession>A0A7J5DWV4</accession>
<dbReference type="InterPro" id="IPR009057">
    <property type="entry name" value="Homeodomain-like_sf"/>
</dbReference>
<keyword evidence="2 4" id="KW-0238">DNA-binding</keyword>
<feature type="domain" description="HTH tetR-type" evidence="6">
    <location>
        <begin position="22"/>
        <end position="82"/>
    </location>
</feature>
<evidence type="ECO:0000256" key="3">
    <source>
        <dbReference type="ARBA" id="ARBA00023163"/>
    </source>
</evidence>
<evidence type="ECO:0000256" key="5">
    <source>
        <dbReference type="SAM" id="MobiDB-lite"/>
    </source>
</evidence>
<evidence type="ECO:0000259" key="6">
    <source>
        <dbReference type="PROSITE" id="PS50977"/>
    </source>
</evidence>
<keyword evidence="1" id="KW-0805">Transcription regulation</keyword>
<dbReference type="Gene3D" id="1.10.10.60">
    <property type="entry name" value="Homeodomain-like"/>
    <property type="match status" value="1"/>
</dbReference>
<dbReference type="GO" id="GO:0000976">
    <property type="term" value="F:transcription cis-regulatory region binding"/>
    <property type="evidence" value="ECO:0007669"/>
    <property type="project" value="TreeGrafter"/>
</dbReference>
<gene>
    <name evidence="7" type="ORF">F9L07_00180</name>
</gene>
<feature type="DNA-binding region" description="H-T-H motif" evidence="4">
    <location>
        <begin position="45"/>
        <end position="64"/>
    </location>
</feature>
<dbReference type="AlphaFoldDB" id="A0A7J5DWV4"/>
<dbReference type="EMBL" id="WBVM01000001">
    <property type="protein sequence ID" value="KAB2810440.1"/>
    <property type="molecule type" value="Genomic_DNA"/>
</dbReference>
<dbReference type="Pfam" id="PF00440">
    <property type="entry name" value="TetR_N"/>
    <property type="match status" value="1"/>
</dbReference>
<dbReference type="InterPro" id="IPR001647">
    <property type="entry name" value="HTH_TetR"/>
</dbReference>
<evidence type="ECO:0000256" key="2">
    <source>
        <dbReference type="ARBA" id="ARBA00023125"/>
    </source>
</evidence>
<protein>
    <submittedName>
        <fullName evidence="7">TetR/AcrR family transcriptional regulator</fullName>
    </submittedName>
</protein>
<dbReference type="SUPFAM" id="SSF48498">
    <property type="entry name" value="Tetracyclin repressor-like, C-terminal domain"/>
    <property type="match status" value="1"/>
</dbReference>
<dbReference type="Gene3D" id="1.10.357.10">
    <property type="entry name" value="Tetracycline Repressor, domain 2"/>
    <property type="match status" value="1"/>
</dbReference>
<dbReference type="PROSITE" id="PS50977">
    <property type="entry name" value="HTH_TETR_2"/>
    <property type="match status" value="1"/>
</dbReference>
<sequence length="215" mass="23431">MRSPMNDEMSRRRGRPPGKPETNPAERILDAAAESFATHGSRGASMRTIADAAGMRAPSIYNHFASKDELLIAVGKRYFAALVPELQAASRMPGSGVERLEHLIRVATAVSTAHPFDHLTMVRELMQVRREPGAESLVADGQRCIAIWHLVIRRGQADGSLRRDITPAGMTWLIFTAITGLTDPGRRADILGDPSTRNVDTLCAVLIDGARPVSR</sequence>
<dbReference type="PRINTS" id="PR00455">
    <property type="entry name" value="HTHTETR"/>
</dbReference>
<name>A0A7J5DWV4_NOCSI</name>
<feature type="region of interest" description="Disordered" evidence="5">
    <location>
        <begin position="1"/>
        <end position="24"/>
    </location>
</feature>
<dbReference type="InterPro" id="IPR036271">
    <property type="entry name" value="Tet_transcr_reg_TetR-rel_C_sf"/>
</dbReference>
<organism evidence="7 8">
    <name type="scientific">Nocardioides simplex</name>
    <name type="common">Arthrobacter simplex</name>
    <dbReference type="NCBI Taxonomy" id="2045"/>
    <lineage>
        <taxon>Bacteria</taxon>
        <taxon>Bacillati</taxon>
        <taxon>Actinomycetota</taxon>
        <taxon>Actinomycetes</taxon>
        <taxon>Propionibacteriales</taxon>
        <taxon>Nocardioidaceae</taxon>
        <taxon>Pimelobacter</taxon>
    </lineage>
</organism>
<reference evidence="7 8" key="1">
    <citation type="submission" date="2019-09" db="EMBL/GenBank/DDBJ databases">
        <title>Pimelobacter sp. isolated from Paulinella.</title>
        <authorList>
            <person name="Jeong S.E."/>
        </authorList>
    </citation>
    <scope>NUCLEOTIDE SEQUENCE [LARGE SCALE GENOMIC DNA]</scope>
    <source>
        <strain evidence="7 8">Pch-N</strain>
    </source>
</reference>
<dbReference type="Proteomes" id="UP000449906">
    <property type="component" value="Unassembled WGS sequence"/>
</dbReference>
<evidence type="ECO:0000313" key="7">
    <source>
        <dbReference type="EMBL" id="KAB2810440.1"/>
    </source>
</evidence>
<keyword evidence="3" id="KW-0804">Transcription</keyword>
<proteinExistence type="predicted"/>
<comment type="caution">
    <text evidence="7">The sequence shown here is derived from an EMBL/GenBank/DDBJ whole genome shotgun (WGS) entry which is preliminary data.</text>
</comment>
<evidence type="ECO:0000256" key="4">
    <source>
        <dbReference type="PROSITE-ProRule" id="PRU00335"/>
    </source>
</evidence>
<dbReference type="PANTHER" id="PTHR30055:SF234">
    <property type="entry name" value="HTH-TYPE TRANSCRIPTIONAL REGULATOR BETI"/>
    <property type="match status" value="1"/>
</dbReference>
<evidence type="ECO:0000256" key="1">
    <source>
        <dbReference type="ARBA" id="ARBA00023015"/>
    </source>
</evidence>